<accession>A0A1W0AAM9</accession>
<evidence type="ECO:0000256" key="1">
    <source>
        <dbReference type="ARBA" id="ARBA00004123"/>
    </source>
</evidence>
<keyword evidence="8" id="KW-1133">Transmembrane helix</keyword>
<comment type="similarity">
    <text evidence="2">Belongs to the PRP38 family.</text>
</comment>
<keyword evidence="4" id="KW-0747">Spliceosome</keyword>
<gene>
    <name evidence="10" type="ORF">THRCLA_00647</name>
</gene>
<evidence type="ECO:0000256" key="7">
    <source>
        <dbReference type="SAM" id="MobiDB-lite"/>
    </source>
</evidence>
<proteinExistence type="inferred from homology"/>
<evidence type="ECO:0000256" key="9">
    <source>
        <dbReference type="SAM" id="SignalP"/>
    </source>
</evidence>
<evidence type="ECO:0000256" key="4">
    <source>
        <dbReference type="ARBA" id="ARBA00022728"/>
    </source>
</evidence>
<keyword evidence="9" id="KW-0732">Signal</keyword>
<keyword evidence="8" id="KW-0812">Transmembrane</keyword>
<feature type="compositionally biased region" description="Low complexity" evidence="7">
    <location>
        <begin position="39"/>
        <end position="51"/>
    </location>
</feature>
<feature type="chain" id="PRO_5012258179" evidence="9">
    <location>
        <begin position="18"/>
        <end position="1109"/>
    </location>
</feature>
<feature type="region of interest" description="Disordered" evidence="7">
    <location>
        <begin position="114"/>
        <end position="135"/>
    </location>
</feature>
<comment type="subcellular location">
    <subcellularLocation>
        <location evidence="1">Nucleus</location>
    </subcellularLocation>
</comment>
<evidence type="ECO:0000313" key="10">
    <source>
        <dbReference type="EMBL" id="OQS07344.1"/>
    </source>
</evidence>
<keyword evidence="6" id="KW-0539">Nucleus</keyword>
<keyword evidence="5" id="KW-0508">mRNA splicing</keyword>
<dbReference type="GO" id="GO:0005681">
    <property type="term" value="C:spliceosomal complex"/>
    <property type="evidence" value="ECO:0007669"/>
    <property type="project" value="UniProtKB-KW"/>
</dbReference>
<protein>
    <submittedName>
        <fullName evidence="10">Pre-mRNA-splicing factor 38A</fullName>
    </submittedName>
</protein>
<dbReference type="OrthoDB" id="72309at2759"/>
<feature type="transmembrane region" description="Helical" evidence="8">
    <location>
        <begin position="864"/>
        <end position="886"/>
    </location>
</feature>
<dbReference type="GO" id="GO:0008380">
    <property type="term" value="P:RNA splicing"/>
    <property type="evidence" value="ECO:0007669"/>
    <property type="project" value="UniProtKB-KW"/>
</dbReference>
<dbReference type="PANTHER" id="PTHR23142">
    <property type="entry name" value="PRE-MRNA-SPLICING FACTOR 38A-RELATED"/>
    <property type="match status" value="1"/>
</dbReference>
<dbReference type="STRING" id="74557.A0A1W0AAM9"/>
<dbReference type="InterPro" id="IPR005037">
    <property type="entry name" value="PRP38"/>
</dbReference>
<dbReference type="Pfam" id="PF03371">
    <property type="entry name" value="PRP38"/>
    <property type="match status" value="1"/>
</dbReference>
<dbReference type="Proteomes" id="UP000243217">
    <property type="component" value="Unassembled WGS sequence"/>
</dbReference>
<sequence>MKTSLLIGVAALQLALAATYSEPTPAPPSYSRDYDRSGYDQYGYDQGGYSRDGYDNKGYNRDGYNRDGYDQDGYNYDGYDQDGYDNDGYDHDGYDYKGYNRDGYNRDGYAAKKDYKHKKPSSYKRTAAPPTAPPSRGVTEFKQFWNTVDYCDAELALTECLVQCNVIQDFATSARVANCIKQFTSTLCKKVPTDGCDTGRVSVTSQNCTSDAVIAAMYTIGEIQKVTIGDDKAPVNLYKADNPDSFTAIKLAVTMQGLVNYGNCIGGSLLNYASTCDAKKYFGGKTNKCVSNILKTCKGKDTEEPIIGKGLSLGDILTTTVFPPNSSDEYVDSHERGHVQHAALLSSEYGRLPSRGDDRKFIYDHHTSDPREVDKLATLIQNASAVTYRTVPVEIKRHQHKVNEAKLSVCPNAYVPLNYRIPFDTLTPGMYSSKGGIPAVAANYDLPGFPINDTAFHFPAQTYNSVKKKWEPAVYTNSTANQFPKGTPLDPITPRGGIRDTCEKFHFLSMLAWFAGEDTGDYCFTIDGYTAEFLENNEVQPLSWDEIAVAATCSNNQDLQAQIDAITAKATALNVLNASQVDILGPSTDLALDQSVYLATVVKKPGCATCYNITWKDASYCPRHIARFGMQLRCCRSFAHTMKARVKKNPALSPVPCGTYSPNWDGACTTSDQLEFTHTVYSEVGKGELQETTSSYYTNVDGVADKIFDLFAIFQGALLNLTTAQQKLLLEALNYFNWNNDCTKGIKCYDRGTRLTWTRKNYTGDDSIWKHDRPQHCYLQGNSWANSANSLINVDIDWGTLIGLEPADGKCFAPTCLLSRYVSCAEQNSTTPVKYSYNVPHAQHYGYRTSKYNRIMLETGDYHIGVYGVAGFIAGIAVIAIAQVVLRTKQEIDRETPYHQQLIAKASGKRMNATDAAAAHVHGVNPQHLVEKILRNRIYDCMYWKEQCFGLTEESLVEKAVELTYVAGHFGGNQQPSPFLCLLLKMLQMQPDIEVVKTFIENADYKYVTALGAMYLRLTGKPVDIYLTLEGLLADYRKLRFRKTIGWEIIHMDQLADMLLREEYFCNIALPRLMERYQLENLKLLPPRKSAMDEALLSDSDEEMINQRN</sequence>
<comment type="caution">
    <text evidence="10">The sequence shown here is derived from an EMBL/GenBank/DDBJ whole genome shotgun (WGS) entry which is preliminary data.</text>
</comment>
<keyword evidence="11" id="KW-1185">Reference proteome</keyword>
<evidence type="ECO:0000256" key="8">
    <source>
        <dbReference type="SAM" id="Phobius"/>
    </source>
</evidence>
<dbReference type="GO" id="GO:0006397">
    <property type="term" value="P:mRNA processing"/>
    <property type="evidence" value="ECO:0007669"/>
    <property type="project" value="UniProtKB-KW"/>
</dbReference>
<evidence type="ECO:0000256" key="6">
    <source>
        <dbReference type="ARBA" id="ARBA00023242"/>
    </source>
</evidence>
<evidence type="ECO:0000313" key="11">
    <source>
        <dbReference type="Proteomes" id="UP000243217"/>
    </source>
</evidence>
<keyword evidence="3" id="KW-0507">mRNA processing</keyword>
<keyword evidence="8" id="KW-0472">Membrane</keyword>
<evidence type="ECO:0000256" key="5">
    <source>
        <dbReference type="ARBA" id="ARBA00023187"/>
    </source>
</evidence>
<reference evidence="10 11" key="1">
    <citation type="journal article" date="2014" name="Genome Biol. Evol.">
        <title>The secreted proteins of Achlya hypogyna and Thraustotheca clavata identify the ancestral oomycete secretome and reveal gene acquisitions by horizontal gene transfer.</title>
        <authorList>
            <person name="Misner I."/>
            <person name="Blouin N."/>
            <person name="Leonard G."/>
            <person name="Richards T.A."/>
            <person name="Lane C.E."/>
        </authorList>
    </citation>
    <scope>NUCLEOTIDE SEQUENCE [LARGE SCALE GENOMIC DNA]</scope>
    <source>
        <strain evidence="10 11">ATCC 34112</strain>
    </source>
</reference>
<feature type="compositionally biased region" description="Basic and acidic residues" evidence="7">
    <location>
        <begin position="52"/>
        <end position="69"/>
    </location>
</feature>
<organism evidence="10 11">
    <name type="scientific">Thraustotheca clavata</name>
    <dbReference type="NCBI Taxonomy" id="74557"/>
    <lineage>
        <taxon>Eukaryota</taxon>
        <taxon>Sar</taxon>
        <taxon>Stramenopiles</taxon>
        <taxon>Oomycota</taxon>
        <taxon>Saprolegniomycetes</taxon>
        <taxon>Saprolegniales</taxon>
        <taxon>Achlyaceae</taxon>
        <taxon>Thraustotheca</taxon>
    </lineage>
</organism>
<feature type="signal peptide" evidence="9">
    <location>
        <begin position="1"/>
        <end position="17"/>
    </location>
</feature>
<dbReference type="EMBL" id="JNBS01000249">
    <property type="protein sequence ID" value="OQS07344.1"/>
    <property type="molecule type" value="Genomic_DNA"/>
</dbReference>
<feature type="region of interest" description="Disordered" evidence="7">
    <location>
        <begin position="21"/>
        <end position="82"/>
    </location>
</feature>
<evidence type="ECO:0000256" key="2">
    <source>
        <dbReference type="ARBA" id="ARBA00006164"/>
    </source>
</evidence>
<evidence type="ECO:0000256" key="3">
    <source>
        <dbReference type="ARBA" id="ARBA00022664"/>
    </source>
</evidence>
<name>A0A1W0AAM9_9STRA</name>
<dbReference type="AlphaFoldDB" id="A0A1W0AAM9"/>